<organism evidence="2 3">
    <name type="scientific">Ichthyenterobacterium magnum</name>
    <dbReference type="NCBI Taxonomy" id="1230530"/>
    <lineage>
        <taxon>Bacteria</taxon>
        <taxon>Pseudomonadati</taxon>
        <taxon>Bacteroidota</taxon>
        <taxon>Flavobacteriia</taxon>
        <taxon>Flavobacteriales</taxon>
        <taxon>Flavobacteriaceae</taxon>
        <taxon>Ichthyenterobacterium</taxon>
    </lineage>
</organism>
<evidence type="ECO:0000313" key="3">
    <source>
        <dbReference type="Proteomes" id="UP000284892"/>
    </source>
</evidence>
<dbReference type="OrthoDB" id="1427655at2"/>
<dbReference type="SUPFAM" id="SSF49464">
    <property type="entry name" value="Carboxypeptidase regulatory domain-like"/>
    <property type="match status" value="1"/>
</dbReference>
<comment type="caution">
    <text evidence="2">The sequence shown here is derived from an EMBL/GenBank/DDBJ whole genome shotgun (WGS) entry which is preliminary data.</text>
</comment>
<dbReference type="RefSeq" id="WP_120199519.1">
    <property type="nucleotide sequence ID" value="NZ_RAQJ01000001.1"/>
</dbReference>
<protein>
    <submittedName>
        <fullName evidence="2">Carboxypeptidase-like protein</fullName>
    </submittedName>
</protein>
<keyword evidence="2" id="KW-0645">Protease</keyword>
<dbReference type="PROSITE" id="PS51257">
    <property type="entry name" value="PROKAR_LIPOPROTEIN"/>
    <property type="match status" value="1"/>
</dbReference>
<keyword evidence="3" id="KW-1185">Reference proteome</keyword>
<dbReference type="AlphaFoldDB" id="A0A420DVP4"/>
<dbReference type="Proteomes" id="UP000284892">
    <property type="component" value="Unassembled WGS sequence"/>
</dbReference>
<proteinExistence type="predicted"/>
<keyword evidence="2" id="KW-0121">Carboxypeptidase</keyword>
<dbReference type="EMBL" id="RAQJ01000001">
    <property type="protein sequence ID" value="RKE98298.1"/>
    <property type="molecule type" value="Genomic_DNA"/>
</dbReference>
<feature type="chain" id="PRO_5019203480" evidence="1">
    <location>
        <begin position="22"/>
        <end position="250"/>
    </location>
</feature>
<reference evidence="2 3" key="1">
    <citation type="submission" date="2018-09" db="EMBL/GenBank/DDBJ databases">
        <title>Genomic Encyclopedia of Archaeal and Bacterial Type Strains, Phase II (KMG-II): from individual species to whole genera.</title>
        <authorList>
            <person name="Goeker M."/>
        </authorList>
    </citation>
    <scope>NUCLEOTIDE SEQUENCE [LARGE SCALE GENOMIC DNA]</scope>
    <source>
        <strain evidence="2 3">DSM 26283</strain>
    </source>
</reference>
<accession>A0A420DVP4</accession>
<feature type="signal peptide" evidence="1">
    <location>
        <begin position="1"/>
        <end position="21"/>
    </location>
</feature>
<keyword evidence="1" id="KW-0732">Signal</keyword>
<evidence type="ECO:0000313" key="2">
    <source>
        <dbReference type="EMBL" id="RKE98298.1"/>
    </source>
</evidence>
<dbReference type="GO" id="GO:0004180">
    <property type="term" value="F:carboxypeptidase activity"/>
    <property type="evidence" value="ECO:0007669"/>
    <property type="project" value="UniProtKB-KW"/>
</dbReference>
<dbReference type="Pfam" id="PF13715">
    <property type="entry name" value="CarbopepD_reg_2"/>
    <property type="match status" value="1"/>
</dbReference>
<keyword evidence="2" id="KW-0378">Hydrolase</keyword>
<gene>
    <name evidence="2" type="ORF">BXY80_0377</name>
</gene>
<sequence length="250" mass="28602">MKRIRFYILVLFSFSSCIVNAQTDVNGKVIASDEVEGIHIINKTANRFTITNERGEFVIPAKHSDTILVSGIKYQPKEIIVTHLQIQAKSITVYLTENINELDEVVVGKILTGDLLSDIENSDTKRDINFYDLGILGYTGKPKTQTERRLYEADHGKAISLFDGAPLKINFQKILNKISGRTKMLKNRVHFENQEKCMRSVISEFSELLFEADSLEEELRIDFFYFVSDDELFLGLCEASDDLKMLEFLQ</sequence>
<evidence type="ECO:0000256" key="1">
    <source>
        <dbReference type="SAM" id="SignalP"/>
    </source>
</evidence>
<dbReference type="InterPro" id="IPR008969">
    <property type="entry name" value="CarboxyPept-like_regulatory"/>
</dbReference>
<name>A0A420DVP4_9FLAO</name>